<proteinExistence type="predicted"/>
<evidence type="ECO:0000313" key="2">
    <source>
        <dbReference type="EMBL" id="CAG4918385.1"/>
    </source>
</evidence>
<keyword evidence="3" id="KW-1185">Reference proteome</keyword>
<reference evidence="2 3" key="1">
    <citation type="submission" date="2021-04" db="EMBL/GenBank/DDBJ databases">
        <authorList>
            <person name="Vanwijnsberghe S."/>
        </authorList>
    </citation>
    <scope>NUCLEOTIDE SEQUENCE [LARGE SCALE GENOMIC DNA]</scope>
    <source>
        <strain evidence="2 3">LMG 32171</strain>
    </source>
</reference>
<comment type="caution">
    <text evidence="2">The sequence shown here is derived from an EMBL/GenBank/DDBJ whole genome shotgun (WGS) entry which is preliminary data.</text>
</comment>
<evidence type="ECO:0000256" key="1">
    <source>
        <dbReference type="SAM" id="Phobius"/>
    </source>
</evidence>
<organism evidence="2 3">
    <name type="scientific">Paraburkholderia gardini</name>
    <dbReference type="NCBI Taxonomy" id="2823469"/>
    <lineage>
        <taxon>Bacteria</taxon>
        <taxon>Pseudomonadati</taxon>
        <taxon>Pseudomonadota</taxon>
        <taxon>Betaproteobacteria</taxon>
        <taxon>Burkholderiales</taxon>
        <taxon>Burkholderiaceae</taxon>
        <taxon>Paraburkholderia</taxon>
    </lineage>
</organism>
<dbReference type="Proteomes" id="UP000789752">
    <property type="component" value="Unassembled WGS sequence"/>
</dbReference>
<dbReference type="RefSeq" id="WP_228982442.1">
    <property type="nucleotide sequence ID" value="NZ_CAJQYY010000031.1"/>
</dbReference>
<gene>
    <name evidence="2" type="ORF">R54767_04501</name>
</gene>
<evidence type="ECO:0000313" key="3">
    <source>
        <dbReference type="Proteomes" id="UP000789752"/>
    </source>
</evidence>
<name>A0ABN7QXU5_9BURK</name>
<feature type="transmembrane region" description="Helical" evidence="1">
    <location>
        <begin position="78"/>
        <end position="104"/>
    </location>
</feature>
<dbReference type="EMBL" id="CAJQYY010000031">
    <property type="protein sequence ID" value="CAG4918385.1"/>
    <property type="molecule type" value="Genomic_DNA"/>
</dbReference>
<accession>A0ABN7QXU5</accession>
<keyword evidence="1" id="KW-0472">Membrane</keyword>
<protein>
    <submittedName>
        <fullName evidence="2">Uncharacterized protein</fullName>
    </submittedName>
</protein>
<keyword evidence="1" id="KW-1133">Transmembrane helix</keyword>
<sequence length="110" mass="12343">MSTQPTSAQIEVSRDDPVIQAISVPYNTPVCNGRYRLTVRARAGGLKVVATWQTLGCEACHADHVRFRVDRRHHFEEVTFAFASVSPDVLAAIVTRLIALPWVLDVYFYP</sequence>
<keyword evidence="1" id="KW-0812">Transmembrane</keyword>